<dbReference type="InterPro" id="IPR051603">
    <property type="entry name" value="Zinc-ADH_QOR/CCCR"/>
</dbReference>
<evidence type="ECO:0000256" key="2">
    <source>
        <dbReference type="SAM" id="MobiDB-lite"/>
    </source>
</evidence>
<organism evidence="4 5">
    <name type="scientific">Microcella pacifica</name>
    <dbReference type="NCBI Taxonomy" id="2591847"/>
    <lineage>
        <taxon>Bacteria</taxon>
        <taxon>Bacillati</taxon>
        <taxon>Actinomycetota</taxon>
        <taxon>Actinomycetes</taxon>
        <taxon>Micrococcales</taxon>
        <taxon>Microbacteriaceae</taxon>
        <taxon>Microcella</taxon>
    </lineage>
</organism>
<dbReference type="Gene3D" id="3.40.50.720">
    <property type="entry name" value="NAD(P)-binding Rossmann-like Domain"/>
    <property type="match status" value="1"/>
</dbReference>
<dbReference type="InterPro" id="IPR036291">
    <property type="entry name" value="NAD(P)-bd_dom_sf"/>
</dbReference>
<dbReference type="SUPFAM" id="SSF51735">
    <property type="entry name" value="NAD(P)-binding Rossmann-fold domains"/>
    <property type="match status" value="1"/>
</dbReference>
<dbReference type="PANTHER" id="PTHR44154:SF1">
    <property type="entry name" value="QUINONE OXIDOREDUCTASE"/>
    <property type="match status" value="1"/>
</dbReference>
<dbReference type="Gene3D" id="3.90.180.10">
    <property type="entry name" value="Medium-chain alcohol dehydrogenases, catalytic domain"/>
    <property type="match status" value="1"/>
</dbReference>
<dbReference type="PANTHER" id="PTHR44154">
    <property type="entry name" value="QUINONE OXIDOREDUCTASE"/>
    <property type="match status" value="1"/>
</dbReference>
<dbReference type="SUPFAM" id="SSF50129">
    <property type="entry name" value="GroES-like"/>
    <property type="match status" value="1"/>
</dbReference>
<dbReference type="InterPro" id="IPR020843">
    <property type="entry name" value="ER"/>
</dbReference>
<evidence type="ECO:0000313" key="5">
    <source>
        <dbReference type="Proteomes" id="UP000818266"/>
    </source>
</evidence>
<feature type="domain" description="Enoyl reductase (ER)" evidence="3">
    <location>
        <begin position="29"/>
        <end position="316"/>
    </location>
</feature>
<reference evidence="4 5" key="1">
    <citation type="submission" date="2020-03" db="EMBL/GenBank/DDBJ databases">
        <title>Chryseoglobus sp. isolated from a deep-sea seamount.</title>
        <authorList>
            <person name="Zhang D.-C."/>
        </authorList>
    </citation>
    <scope>NUCLEOTIDE SEQUENCE [LARGE SCALE GENOMIC DNA]</scope>
    <source>
        <strain evidence="4 5">KN1116</strain>
    </source>
</reference>
<dbReference type="InterPro" id="IPR011032">
    <property type="entry name" value="GroES-like_sf"/>
</dbReference>
<evidence type="ECO:0000259" key="3">
    <source>
        <dbReference type="SMART" id="SM00829"/>
    </source>
</evidence>
<proteinExistence type="predicted"/>
<comment type="caution">
    <text evidence="4">The sequence shown here is derived from an EMBL/GenBank/DDBJ whole genome shotgun (WGS) entry which is preliminary data.</text>
</comment>
<gene>
    <name evidence="4" type="ORF">FK219_012035</name>
</gene>
<dbReference type="CDD" id="cd05289">
    <property type="entry name" value="MDR_like_2"/>
    <property type="match status" value="1"/>
</dbReference>
<dbReference type="SMART" id="SM00829">
    <property type="entry name" value="PKS_ER"/>
    <property type="match status" value="1"/>
</dbReference>
<feature type="region of interest" description="Disordered" evidence="2">
    <location>
        <begin position="1"/>
        <end position="22"/>
    </location>
</feature>
<dbReference type="AlphaFoldDB" id="A0A9E5JNI1"/>
<sequence>MSSRADAPTADSSPAAPVPARAARYHSVGGPEVIDIETITVAAPEEGEVRIRLAATGLNPVDYKIRRGTSRFTVSLPATVGREFSGVVESVGGDVSDIAVGDRVFGSIPSGAACDLVLAPAEAIAPVPDDVHLEVAGGLALAGQTAWDALESQTLAEGDTIVVSAAAGGVGGILCQLAVARGLRVIGTASESNHDWLTSRGVVPVLYGEGLTERLRDAAADGITAVFDQHGPETIRAALELGVPPERINTIATDPEPFGVRRVGRGPVHAPTLRALVALVGSGEVEVPIAARYPLVEVREAFTRLESGHLRGKIVLVP</sequence>
<evidence type="ECO:0000256" key="1">
    <source>
        <dbReference type="ARBA" id="ARBA00022857"/>
    </source>
</evidence>
<keyword evidence="1" id="KW-0521">NADP</keyword>
<dbReference type="RefSeq" id="WP_165638140.1">
    <property type="nucleotide sequence ID" value="NZ_JAVJPO010000015.1"/>
</dbReference>
<dbReference type="GO" id="GO:0016491">
    <property type="term" value="F:oxidoreductase activity"/>
    <property type="evidence" value="ECO:0007669"/>
    <property type="project" value="InterPro"/>
</dbReference>
<dbReference type="InterPro" id="IPR013154">
    <property type="entry name" value="ADH-like_N"/>
</dbReference>
<protein>
    <submittedName>
        <fullName evidence="4">NADP-dependent oxidoreductase</fullName>
    </submittedName>
</protein>
<accession>A0A9E5JNI1</accession>
<dbReference type="Proteomes" id="UP000818266">
    <property type="component" value="Unassembled WGS sequence"/>
</dbReference>
<dbReference type="EMBL" id="VIKT02000026">
    <property type="protein sequence ID" value="NHF63953.1"/>
    <property type="molecule type" value="Genomic_DNA"/>
</dbReference>
<keyword evidence="5" id="KW-1185">Reference proteome</keyword>
<dbReference type="Pfam" id="PF13602">
    <property type="entry name" value="ADH_zinc_N_2"/>
    <property type="match status" value="1"/>
</dbReference>
<dbReference type="Pfam" id="PF08240">
    <property type="entry name" value="ADH_N"/>
    <property type="match status" value="1"/>
</dbReference>
<evidence type="ECO:0000313" key="4">
    <source>
        <dbReference type="EMBL" id="NHF63953.1"/>
    </source>
</evidence>
<name>A0A9E5JNI1_9MICO</name>